<accession>A0A6C0QZS6</accession>
<sequence>MVRRIRGKERLGSFPQNDICTCGGLKTKVIRFETDIESGQHAFGFGTGFLLLFKKTPLVRLCQECQGSLDFVYDLSIHSEGIPLIKNGLVCLRYRNLEGPAECQSGGEYNLTEE</sequence>
<protein>
    <submittedName>
        <fullName evidence="1">Uncharacterized protein</fullName>
    </submittedName>
</protein>
<dbReference type="Proteomes" id="UP000464330">
    <property type="component" value="Chromosome"/>
</dbReference>
<evidence type="ECO:0000313" key="1">
    <source>
        <dbReference type="EMBL" id="QHZ53828.1"/>
    </source>
</evidence>
<organism evidence="1 2">
    <name type="scientific">Paenibacillus larvae subsp. larvae</name>
    <dbReference type="NCBI Taxonomy" id="147375"/>
    <lineage>
        <taxon>Bacteria</taxon>
        <taxon>Bacillati</taxon>
        <taxon>Bacillota</taxon>
        <taxon>Bacilli</taxon>
        <taxon>Bacillales</taxon>
        <taxon>Paenibacillaceae</taxon>
        <taxon>Paenibacillus</taxon>
    </lineage>
</organism>
<proteinExistence type="predicted"/>
<reference evidence="1 2" key="1">
    <citation type="journal article" date="2020" name="Int. J. Med. Microbiol.">
        <title>Discovery of Paenibacillus larvae ERIC V: Phenotypic and genomic comparison to genotypes ERIC I-IV reveal different inventories of virulence factors which correlate with epidemiological prevalences of American Foulbrood.</title>
        <authorList>
            <person name="Beims H."/>
            <person name="Bunk B."/>
            <person name="Erler S."/>
            <person name="Mohr K.I."/>
            <person name="Sproer C."/>
            <person name="Pradella S."/>
            <person name="Gunther G."/>
            <person name="Rohde M."/>
            <person name="von der Ohe W."/>
            <person name="Steinert M."/>
        </authorList>
    </citation>
    <scope>NUCLEOTIDE SEQUENCE [LARGE SCALE GENOMIC DNA]</scope>
    <source>
        <strain evidence="1">Eric_V</strain>
    </source>
</reference>
<name>A0A6C0QZS6_9BACL</name>
<evidence type="ECO:0000313" key="2">
    <source>
        <dbReference type="Proteomes" id="UP000464330"/>
    </source>
</evidence>
<dbReference type="AlphaFoldDB" id="A0A6C0QZS6"/>
<dbReference type="EMBL" id="CP019717">
    <property type="protein sequence ID" value="QHZ53828.1"/>
    <property type="molecule type" value="Genomic_DNA"/>
</dbReference>
<gene>
    <name evidence="1" type="ORF">ERICV_04838</name>
</gene>